<keyword evidence="10" id="KW-1133">Transmembrane helix</keyword>
<evidence type="ECO:0000256" key="7">
    <source>
        <dbReference type="ARBA" id="ARBA00022692"/>
    </source>
</evidence>
<evidence type="ECO:0000256" key="2">
    <source>
        <dbReference type="ARBA" id="ARBA00004323"/>
    </source>
</evidence>
<keyword evidence="7" id="KW-0812">Transmembrane</keyword>
<evidence type="ECO:0000256" key="8">
    <source>
        <dbReference type="ARBA" id="ARBA00022793"/>
    </source>
</evidence>
<keyword evidence="12" id="KW-0333">Golgi apparatus</keyword>
<dbReference type="GO" id="GO:0000139">
    <property type="term" value="C:Golgi membrane"/>
    <property type="evidence" value="ECO:0007669"/>
    <property type="project" value="UniProtKB-SubCell"/>
</dbReference>
<keyword evidence="8" id="KW-0210">Decarboxylase</keyword>
<keyword evidence="15" id="KW-0456">Lyase</keyword>
<dbReference type="GO" id="GO:0048040">
    <property type="term" value="F:UDP-glucuronate decarboxylase activity"/>
    <property type="evidence" value="ECO:0007669"/>
    <property type="project" value="UniProtKB-EC"/>
</dbReference>
<keyword evidence="11" id="KW-0520">NAD</keyword>
<evidence type="ECO:0000256" key="11">
    <source>
        <dbReference type="ARBA" id="ARBA00023027"/>
    </source>
</evidence>
<comment type="pathway">
    <text evidence="3">Nucleotide-sugar biosynthesis; UDP-alpha-D-xylose biosynthesis; UDP-alpha-D-xylose from UDP-alpha-D-glucuronate: step 1/1.</text>
</comment>
<sequence>MTSMSFVALVLFASSLALMVFLNSRLFSMTGQLTKDIGRSLTNSDDVSKLKRDISDLQEQLLRLKHLISIRPEKNSNAISSYPNVKFRNEETRKRILITGGAGFVGSHLLDRLMLDGHEVIALDNFFTGRKRNVEQWIGHPNFELVHHDVVNPYYSEVDQIYHLASPASPPHYMYNPVKTLKTNAIGTINLLGLARYVAGSKSDVIYMPKLQDDPQQRRPDIRRAYELLGWKPQVSMHDGLKLTIEYFSQELEYEKLKSANEHKDNN</sequence>
<comment type="similarity">
    <text evidence="4">Belongs to the NAD(P)-dependent epimerase/dehydratase family. UDP-glucuronic acid decarboxylase subfamily.</text>
</comment>
<accession>A0A915CTC3</accession>
<keyword evidence="13" id="KW-0472">Membrane</keyword>
<feature type="domain" description="NAD-dependent epimerase/dehydratase" evidence="19">
    <location>
        <begin position="96"/>
        <end position="198"/>
    </location>
</feature>
<dbReference type="InterPro" id="IPR036291">
    <property type="entry name" value="NAD(P)-bd_dom_sf"/>
</dbReference>
<evidence type="ECO:0000256" key="16">
    <source>
        <dbReference type="ARBA" id="ARBA00031585"/>
    </source>
</evidence>
<evidence type="ECO:0000256" key="1">
    <source>
        <dbReference type="ARBA" id="ARBA00001911"/>
    </source>
</evidence>
<keyword evidence="20" id="KW-1185">Reference proteome</keyword>
<evidence type="ECO:0000256" key="15">
    <source>
        <dbReference type="ARBA" id="ARBA00023239"/>
    </source>
</evidence>
<dbReference type="InterPro" id="IPR044516">
    <property type="entry name" value="UXS-like"/>
</dbReference>
<organism evidence="20 21">
    <name type="scientific">Ditylenchus dipsaci</name>
    <dbReference type="NCBI Taxonomy" id="166011"/>
    <lineage>
        <taxon>Eukaryota</taxon>
        <taxon>Metazoa</taxon>
        <taxon>Ecdysozoa</taxon>
        <taxon>Nematoda</taxon>
        <taxon>Chromadorea</taxon>
        <taxon>Rhabditida</taxon>
        <taxon>Tylenchina</taxon>
        <taxon>Tylenchomorpha</taxon>
        <taxon>Sphaerularioidea</taxon>
        <taxon>Anguinidae</taxon>
        <taxon>Anguininae</taxon>
        <taxon>Ditylenchus</taxon>
    </lineage>
</organism>
<keyword evidence="14" id="KW-0325">Glycoprotein</keyword>
<dbReference type="AlphaFoldDB" id="A0A915CTC3"/>
<evidence type="ECO:0000256" key="17">
    <source>
        <dbReference type="ARBA" id="ARBA00037859"/>
    </source>
</evidence>
<comment type="subcellular location">
    <subcellularLocation>
        <location evidence="2">Golgi apparatus membrane</location>
        <topology evidence="2">Single-pass type II membrane protein</topology>
    </subcellularLocation>
    <subcellularLocation>
        <location evidence="17">Golgi apparatus</location>
        <location evidence="17">Golgi stack membrane</location>
    </subcellularLocation>
</comment>
<evidence type="ECO:0000256" key="5">
    <source>
        <dbReference type="ARBA" id="ARBA00012290"/>
    </source>
</evidence>
<keyword evidence="9" id="KW-0735">Signal-anchor</keyword>
<evidence type="ECO:0000256" key="12">
    <source>
        <dbReference type="ARBA" id="ARBA00023034"/>
    </source>
</evidence>
<evidence type="ECO:0000256" key="13">
    <source>
        <dbReference type="ARBA" id="ARBA00023136"/>
    </source>
</evidence>
<dbReference type="PANTHER" id="PTHR43078">
    <property type="entry name" value="UDP-GLUCURONIC ACID DECARBOXYLASE-RELATED"/>
    <property type="match status" value="1"/>
</dbReference>
<dbReference type="FunFam" id="3.40.50.720:FF:000065">
    <property type="entry name" value="UDP-glucuronic acid decarboxylase 1"/>
    <property type="match status" value="1"/>
</dbReference>
<evidence type="ECO:0000256" key="10">
    <source>
        <dbReference type="ARBA" id="ARBA00022989"/>
    </source>
</evidence>
<evidence type="ECO:0000313" key="21">
    <source>
        <dbReference type="WBParaSite" id="jg12396"/>
    </source>
</evidence>
<dbReference type="InterPro" id="IPR001509">
    <property type="entry name" value="Epimerase_deHydtase"/>
</dbReference>
<dbReference type="GO" id="GO:0070403">
    <property type="term" value="F:NAD+ binding"/>
    <property type="evidence" value="ECO:0007669"/>
    <property type="project" value="InterPro"/>
</dbReference>
<evidence type="ECO:0000256" key="9">
    <source>
        <dbReference type="ARBA" id="ARBA00022968"/>
    </source>
</evidence>
<dbReference type="Proteomes" id="UP000887574">
    <property type="component" value="Unplaced"/>
</dbReference>
<evidence type="ECO:0000256" key="14">
    <source>
        <dbReference type="ARBA" id="ARBA00023180"/>
    </source>
</evidence>
<evidence type="ECO:0000256" key="18">
    <source>
        <dbReference type="ARBA" id="ARBA00049410"/>
    </source>
</evidence>
<name>A0A915CTC3_9BILA</name>
<dbReference type="Gene3D" id="3.40.50.720">
    <property type="entry name" value="NAD(P)-binding Rossmann-like Domain"/>
    <property type="match status" value="2"/>
</dbReference>
<evidence type="ECO:0000313" key="20">
    <source>
        <dbReference type="Proteomes" id="UP000887574"/>
    </source>
</evidence>
<dbReference type="Pfam" id="PF01370">
    <property type="entry name" value="Epimerase"/>
    <property type="match status" value="1"/>
</dbReference>
<evidence type="ECO:0000256" key="4">
    <source>
        <dbReference type="ARBA" id="ARBA00007505"/>
    </source>
</evidence>
<evidence type="ECO:0000259" key="19">
    <source>
        <dbReference type="Pfam" id="PF01370"/>
    </source>
</evidence>
<dbReference type="GO" id="GO:0032580">
    <property type="term" value="C:Golgi cisterna membrane"/>
    <property type="evidence" value="ECO:0007669"/>
    <property type="project" value="UniProtKB-SubCell"/>
</dbReference>
<evidence type="ECO:0000256" key="6">
    <source>
        <dbReference type="ARBA" id="ARBA00018816"/>
    </source>
</evidence>
<dbReference type="GO" id="GO:0042732">
    <property type="term" value="P:D-xylose metabolic process"/>
    <property type="evidence" value="ECO:0007669"/>
    <property type="project" value="InterPro"/>
</dbReference>
<comment type="cofactor">
    <cofactor evidence="1">
        <name>NAD(+)</name>
        <dbReference type="ChEBI" id="CHEBI:57540"/>
    </cofactor>
</comment>
<proteinExistence type="inferred from homology"/>
<reference evidence="21" key="1">
    <citation type="submission" date="2022-11" db="UniProtKB">
        <authorList>
            <consortium name="WormBaseParasite"/>
        </authorList>
    </citation>
    <scope>IDENTIFICATION</scope>
</reference>
<protein>
    <recommendedName>
        <fullName evidence="6">UDP-glucuronic acid decarboxylase 1</fullName>
        <ecNumber evidence="5">4.1.1.35</ecNumber>
    </recommendedName>
    <alternativeName>
        <fullName evidence="16">UDP-glucuronate decarboxylase 1</fullName>
    </alternativeName>
</protein>
<comment type="catalytic activity">
    <reaction evidence="18">
        <text>UDP-alpha-D-glucuronate + H(+) = UDP-alpha-D-xylose + CO2</text>
        <dbReference type="Rhea" id="RHEA:23916"/>
        <dbReference type="ChEBI" id="CHEBI:15378"/>
        <dbReference type="ChEBI" id="CHEBI:16526"/>
        <dbReference type="ChEBI" id="CHEBI:57632"/>
        <dbReference type="ChEBI" id="CHEBI:58052"/>
        <dbReference type="EC" id="4.1.1.35"/>
    </reaction>
    <physiologicalReaction direction="left-to-right" evidence="18">
        <dbReference type="Rhea" id="RHEA:23917"/>
    </physiologicalReaction>
</comment>
<dbReference type="PANTHER" id="PTHR43078:SF6">
    <property type="entry name" value="UDP-GLUCURONIC ACID DECARBOXYLASE 1"/>
    <property type="match status" value="1"/>
</dbReference>
<dbReference type="WBParaSite" id="jg12396">
    <property type="protein sequence ID" value="jg12396"/>
    <property type="gene ID" value="jg12396"/>
</dbReference>
<dbReference type="EC" id="4.1.1.35" evidence="5"/>
<evidence type="ECO:0000256" key="3">
    <source>
        <dbReference type="ARBA" id="ARBA00005100"/>
    </source>
</evidence>
<dbReference type="SUPFAM" id="SSF51735">
    <property type="entry name" value="NAD(P)-binding Rossmann-fold domains"/>
    <property type="match status" value="2"/>
</dbReference>